<evidence type="ECO:0000313" key="5">
    <source>
        <dbReference type="Proteomes" id="UP000601108"/>
    </source>
</evidence>
<dbReference type="Pfam" id="PF18962">
    <property type="entry name" value="Por_Secre_tail"/>
    <property type="match status" value="1"/>
</dbReference>
<accession>A0A918JZ43</accession>
<dbReference type="NCBIfam" id="TIGR04183">
    <property type="entry name" value="Por_Secre_tail"/>
    <property type="match status" value="1"/>
</dbReference>
<evidence type="ECO:0000256" key="2">
    <source>
        <dbReference type="SAM" id="SignalP"/>
    </source>
</evidence>
<dbReference type="PANTHER" id="PTHR44103">
    <property type="entry name" value="PROPROTEIN CONVERTASE P"/>
    <property type="match status" value="1"/>
</dbReference>
<protein>
    <recommendedName>
        <fullName evidence="3">Secretion system C-terminal sorting domain-containing protein</fullName>
    </recommendedName>
</protein>
<dbReference type="EMBL" id="BMWS01000018">
    <property type="protein sequence ID" value="GGX24212.1"/>
    <property type="molecule type" value="Genomic_DNA"/>
</dbReference>
<keyword evidence="5" id="KW-1185">Reference proteome</keyword>
<comment type="caution">
    <text evidence="4">The sequence shown here is derived from an EMBL/GenBank/DDBJ whole genome shotgun (WGS) entry which is preliminary data.</text>
</comment>
<keyword evidence="1 2" id="KW-0732">Signal</keyword>
<evidence type="ECO:0000256" key="1">
    <source>
        <dbReference type="ARBA" id="ARBA00022729"/>
    </source>
</evidence>
<reference evidence="4 5" key="1">
    <citation type="journal article" date="2014" name="Int. J. Syst. Evol. Microbiol.">
        <title>Complete genome sequence of Corynebacterium casei LMG S-19264T (=DSM 44701T), isolated from a smear-ripened cheese.</title>
        <authorList>
            <consortium name="US DOE Joint Genome Institute (JGI-PGF)"/>
            <person name="Walter F."/>
            <person name="Albersmeier A."/>
            <person name="Kalinowski J."/>
            <person name="Ruckert C."/>
        </authorList>
    </citation>
    <scope>NUCLEOTIDE SEQUENCE [LARGE SCALE GENOMIC DNA]</scope>
    <source>
        <strain evidence="4 5">KCTC 12285</strain>
    </source>
</reference>
<dbReference type="PANTHER" id="PTHR44103:SF1">
    <property type="entry name" value="PROPROTEIN CONVERTASE P"/>
    <property type="match status" value="1"/>
</dbReference>
<sequence>MVMKKLLRIGLLFLLGNQLFFAQADHIKWEFRGGKILSNPSVTGPTYPGVEPAGLYGPGGATKIPTSDQRLPSAILVDLDNDKDLDFISGSQRGSIHYFENTGSITAPHWVLASIPTLDTIKIDINNTVRNQNRPQLADIDNDGDLDLFIGTDRNYEGLGNDNVRFYRNIGSPEVPVFEYIPACIPGLLDQDIAEFPGLGFVDLDNDTDLDLVALGSDKLTYYKNIGTKENPNFERQSEANSPWDDESAYTNMDVPIPVFEDFDKDGDYDMYFMTDDGFVRWLENDGTATNPHFATPQQTMHSQLTNADMGTYSTVDFGDVNGDGLKDAILANFNDPRFAWFRQVPECIAPTISNITATSVLCEGETSTITITGNLNIASTWSIYTDSCGGTLVGTTTTNTSTFVVTPTAPSTTYYIRGEDGNISCIDESTATCTSITITVNAIDDPGFTYDAALYCKDATNPTPTITGVTGGVFSSTTGLSIDPNTGTIDIATSTSGNYIVTYTTYGICPSSSTAMIEIKEVEDSGFYYDAVVYCKDATNPTPTITGVAGGIFSSTTGLSIDPNTGTIDIATSTSGNYIVTYTTTGSCTSSSTAEININALSEATLTRNSLILTANIDKATYQWINCETNTPIAGETNQSFTATINGSYAVDITLNSCTKRSTCILIDSIMIPQEDTLSSFKLYPNPTDGIVNISMPIQKISIFNYYGRKILETSNSTFDISPLRSGIYFIEIETTKGRTIKKIVRL</sequence>
<dbReference type="Pfam" id="PF13517">
    <property type="entry name" value="FG-GAP_3"/>
    <property type="match status" value="2"/>
</dbReference>
<dbReference type="AlphaFoldDB" id="A0A918JZ43"/>
<evidence type="ECO:0000313" key="4">
    <source>
        <dbReference type="EMBL" id="GGX24212.1"/>
    </source>
</evidence>
<proteinExistence type="predicted"/>
<dbReference type="Proteomes" id="UP000601108">
    <property type="component" value="Unassembled WGS sequence"/>
</dbReference>
<feature type="chain" id="PRO_5036858541" description="Secretion system C-terminal sorting domain-containing protein" evidence="2">
    <location>
        <begin position="25"/>
        <end position="748"/>
    </location>
</feature>
<dbReference type="InterPro" id="IPR028994">
    <property type="entry name" value="Integrin_alpha_N"/>
</dbReference>
<evidence type="ECO:0000259" key="3">
    <source>
        <dbReference type="Pfam" id="PF18962"/>
    </source>
</evidence>
<dbReference type="SUPFAM" id="SSF69318">
    <property type="entry name" value="Integrin alpha N-terminal domain"/>
    <property type="match status" value="1"/>
</dbReference>
<feature type="domain" description="Secretion system C-terminal sorting" evidence="3">
    <location>
        <begin position="684"/>
        <end position="746"/>
    </location>
</feature>
<feature type="signal peptide" evidence="2">
    <location>
        <begin position="1"/>
        <end position="24"/>
    </location>
</feature>
<dbReference type="InterPro" id="IPR013517">
    <property type="entry name" value="FG-GAP"/>
</dbReference>
<gene>
    <name evidence="4" type="ORF">GCM10007384_26740</name>
</gene>
<dbReference type="InterPro" id="IPR026444">
    <property type="entry name" value="Secre_tail"/>
</dbReference>
<organism evidence="4 5">
    <name type="scientific">Aquimarina muelleri</name>
    <dbReference type="NCBI Taxonomy" id="279356"/>
    <lineage>
        <taxon>Bacteria</taxon>
        <taxon>Pseudomonadati</taxon>
        <taxon>Bacteroidota</taxon>
        <taxon>Flavobacteriia</taxon>
        <taxon>Flavobacteriales</taxon>
        <taxon>Flavobacteriaceae</taxon>
        <taxon>Aquimarina</taxon>
    </lineage>
</organism>
<name>A0A918JZ43_9FLAO</name>